<comment type="caution">
    <text evidence="1">The sequence shown here is derived from an EMBL/GenBank/DDBJ whole genome shotgun (WGS) entry which is preliminary data.</text>
</comment>
<proteinExistence type="predicted"/>
<organism evidence="1 2">
    <name type="scientific">Candidatus Aramenus sulfurataquae</name>
    <dbReference type="NCBI Taxonomy" id="1326980"/>
    <lineage>
        <taxon>Archaea</taxon>
        <taxon>Thermoproteota</taxon>
        <taxon>Thermoprotei</taxon>
        <taxon>Sulfolobales</taxon>
        <taxon>Sulfolobaceae</taxon>
        <taxon>Candidatus Aramenus</taxon>
    </lineage>
</organism>
<dbReference type="Proteomes" id="UP000053480">
    <property type="component" value="Unassembled WGS sequence"/>
</dbReference>
<evidence type="ECO:0000313" key="2">
    <source>
        <dbReference type="Proteomes" id="UP000053480"/>
    </source>
</evidence>
<gene>
    <name evidence="1" type="ORF">TQ35_0008785</name>
</gene>
<sequence>MEFNFFQPHLAYLEIDSLIFFPTLFISIISKVKRRYKSLLLSMAIVSPLYLAWDFWATWVGSWNFNPKWVLGIYVFDLPLEEVLFFFVTPFATLLIYDFITQKFKDKEVHFVTKRRVVMVSAFLLVMSALLSSYSYTSIDLLYLAISFLVVEYFDESMFRSRNYWVFLLLTYVPFFVFDYFLTSLPVVIYGPHSILGFRISTIPWEDAVYSFSMMNFYALFYRRGVAAWRKV</sequence>
<protein>
    <submittedName>
        <fullName evidence="1">Lycopene cyclase domain-containing protein</fullName>
    </submittedName>
</protein>
<name>A0ACC6TR46_9CREN</name>
<accession>A0ACC6TR46</accession>
<reference evidence="1" key="1">
    <citation type="submission" date="2024-07" db="EMBL/GenBank/DDBJ databases">
        <title>Metagenome and Metagenome-Assembled Genomes of Archaea from a hot spring from the geothermal field of Los Azufres, Mexico.</title>
        <authorList>
            <person name="Marin-Paredes R."/>
            <person name="Martinez-Romero E."/>
            <person name="Servin-Garciduenas L.E."/>
        </authorList>
    </citation>
    <scope>NUCLEOTIDE SEQUENCE</scope>
    <source>
        <strain evidence="1">AZ1-454</strain>
    </source>
</reference>
<evidence type="ECO:0000313" key="1">
    <source>
        <dbReference type="EMBL" id="MEW9492278.1"/>
    </source>
</evidence>
<dbReference type="EMBL" id="JZWS03000019">
    <property type="protein sequence ID" value="MEW9492278.1"/>
    <property type="molecule type" value="Genomic_DNA"/>
</dbReference>